<name>A0ABS3RXM5_9ACTN</name>
<sequence length="286" mass="31315">MAIDDDRFAWELDLPVAGLDRPCRYVWLSSISAGWQLIGWVLQQVDLLPLSQSLVDTAWRIEPEVFDRVLATMAAAVAEQAWQQRSTPSDATLTGVAAQLDRIADLRHLEHYGDNDPPDDLLPMLVAATPDELDGYADIARRILVEHAAAHTAALADGAGLTRAVTVGDRLPLCPHHWGPATLTHRTPRRVRDSMIRPVPPERHITVSNTICVSEAGDLVRCPRCGATHGLMLSSEAGGWAVTVRCTNGHSWPEPRLSSENLGELFARIEQEEKEETDSDSEGTGS</sequence>
<dbReference type="Proteomes" id="UP000680206">
    <property type="component" value="Unassembled WGS sequence"/>
</dbReference>
<proteinExistence type="predicted"/>
<gene>
    <name evidence="2" type="ORF">J4709_28400</name>
</gene>
<evidence type="ECO:0000256" key="1">
    <source>
        <dbReference type="SAM" id="MobiDB-lite"/>
    </source>
</evidence>
<feature type="region of interest" description="Disordered" evidence="1">
    <location>
        <begin position="253"/>
        <end position="286"/>
    </location>
</feature>
<dbReference type="EMBL" id="JAGEPF010000018">
    <property type="protein sequence ID" value="MBO2461510.1"/>
    <property type="molecule type" value="Genomic_DNA"/>
</dbReference>
<keyword evidence="3" id="KW-1185">Reference proteome</keyword>
<evidence type="ECO:0000313" key="2">
    <source>
        <dbReference type="EMBL" id="MBO2461510.1"/>
    </source>
</evidence>
<comment type="caution">
    <text evidence="2">The sequence shown here is derived from an EMBL/GenBank/DDBJ whole genome shotgun (WGS) entry which is preliminary data.</text>
</comment>
<dbReference type="RefSeq" id="WP_208244869.1">
    <property type="nucleotide sequence ID" value="NZ_JAGEPF010000018.1"/>
</dbReference>
<reference evidence="2 3" key="1">
    <citation type="submission" date="2021-03" db="EMBL/GenBank/DDBJ databases">
        <title>Actinomadura violae sp. nov., isolated from lichen in Thailand.</title>
        <authorList>
            <person name="Kanchanasin P."/>
            <person name="Saeng-In P."/>
            <person name="Phongsopitanun W."/>
            <person name="Yuki M."/>
            <person name="Kudo T."/>
            <person name="Ohkuma M."/>
            <person name="Tanasupawat S."/>
        </authorList>
    </citation>
    <scope>NUCLEOTIDE SEQUENCE [LARGE SCALE GENOMIC DNA]</scope>
    <source>
        <strain evidence="2 3">LCR2-06</strain>
    </source>
</reference>
<accession>A0ABS3RXM5</accession>
<feature type="compositionally biased region" description="Acidic residues" evidence="1">
    <location>
        <begin position="272"/>
        <end position="286"/>
    </location>
</feature>
<organism evidence="2 3">
    <name type="scientific">Actinomadura violacea</name>
    <dbReference type="NCBI Taxonomy" id="2819934"/>
    <lineage>
        <taxon>Bacteria</taxon>
        <taxon>Bacillati</taxon>
        <taxon>Actinomycetota</taxon>
        <taxon>Actinomycetes</taxon>
        <taxon>Streptosporangiales</taxon>
        <taxon>Thermomonosporaceae</taxon>
        <taxon>Actinomadura</taxon>
    </lineage>
</organism>
<evidence type="ECO:0000313" key="3">
    <source>
        <dbReference type="Proteomes" id="UP000680206"/>
    </source>
</evidence>
<protein>
    <submittedName>
        <fullName evidence="2">Uncharacterized protein</fullName>
    </submittedName>
</protein>